<accession>A0A4P9WVD7</accession>
<protein>
    <submittedName>
        <fullName evidence="1">Uncharacterized protein</fullName>
    </submittedName>
</protein>
<gene>
    <name evidence="1" type="ORF">CAUPRSCDRAFT_11844</name>
</gene>
<organism evidence="1 2">
    <name type="scientific">Caulochytrium protostelioides</name>
    <dbReference type="NCBI Taxonomy" id="1555241"/>
    <lineage>
        <taxon>Eukaryota</taxon>
        <taxon>Fungi</taxon>
        <taxon>Fungi incertae sedis</taxon>
        <taxon>Chytridiomycota</taxon>
        <taxon>Chytridiomycota incertae sedis</taxon>
        <taxon>Chytridiomycetes</taxon>
        <taxon>Caulochytriales</taxon>
        <taxon>Caulochytriaceae</taxon>
        <taxon>Caulochytrium</taxon>
    </lineage>
</organism>
<reference evidence="2" key="1">
    <citation type="journal article" date="2018" name="Nat. Microbiol.">
        <title>Leveraging single-cell genomics to expand the fungal tree of life.</title>
        <authorList>
            <person name="Ahrendt S.R."/>
            <person name="Quandt C.A."/>
            <person name="Ciobanu D."/>
            <person name="Clum A."/>
            <person name="Salamov A."/>
            <person name="Andreopoulos B."/>
            <person name="Cheng J.F."/>
            <person name="Woyke T."/>
            <person name="Pelin A."/>
            <person name="Henrissat B."/>
            <person name="Reynolds N.K."/>
            <person name="Benny G.L."/>
            <person name="Smith M.E."/>
            <person name="James T.Y."/>
            <person name="Grigoriev I.V."/>
        </authorList>
    </citation>
    <scope>NUCLEOTIDE SEQUENCE [LARGE SCALE GENOMIC DNA]</scope>
    <source>
        <strain evidence="2">ATCC 52028</strain>
    </source>
</reference>
<dbReference type="Proteomes" id="UP000268535">
    <property type="component" value="Unassembled WGS sequence"/>
</dbReference>
<name>A0A4P9WVD7_9FUNG</name>
<evidence type="ECO:0000313" key="2">
    <source>
        <dbReference type="Proteomes" id="UP000268535"/>
    </source>
</evidence>
<dbReference type="EMBL" id="ML009922">
    <property type="protein sequence ID" value="RKO96465.1"/>
    <property type="molecule type" value="Genomic_DNA"/>
</dbReference>
<proteinExistence type="predicted"/>
<dbReference type="AlphaFoldDB" id="A0A4P9WVD7"/>
<evidence type="ECO:0000313" key="1">
    <source>
        <dbReference type="EMBL" id="RKO96465.1"/>
    </source>
</evidence>
<sequence>MGRLPVNKISINTNQFFRDFQVYKSNYEEWPEDDILFNQSGVYIAFRKDKSHDYAVAVYAGKATNLAVRLRNQDHRKVKSVGLILVYFTEFPAAYEELMLGTFQFRWNLNSNHFYAGEHGTVQPDEQLICKMRWAQFGTIPAQW</sequence>